<dbReference type="SUPFAM" id="SSF52833">
    <property type="entry name" value="Thioredoxin-like"/>
    <property type="match status" value="1"/>
</dbReference>
<keyword evidence="3" id="KW-1185">Reference proteome</keyword>
<keyword evidence="1" id="KW-0732">Signal</keyword>
<dbReference type="AlphaFoldDB" id="A0A3A3FRZ8"/>
<accession>A0A3A3FRZ8</accession>
<proteinExistence type="predicted"/>
<evidence type="ECO:0008006" key="4">
    <source>
        <dbReference type="Google" id="ProtNLM"/>
    </source>
</evidence>
<evidence type="ECO:0000313" key="3">
    <source>
        <dbReference type="Proteomes" id="UP000265955"/>
    </source>
</evidence>
<dbReference type="Proteomes" id="UP000265955">
    <property type="component" value="Unassembled WGS sequence"/>
</dbReference>
<feature type="signal peptide" evidence="1">
    <location>
        <begin position="1"/>
        <end position="23"/>
    </location>
</feature>
<reference evidence="3" key="1">
    <citation type="submission" date="2018-09" db="EMBL/GenBank/DDBJ databases">
        <authorList>
            <person name="Zhu H."/>
        </authorList>
    </citation>
    <scope>NUCLEOTIDE SEQUENCE [LARGE SCALE GENOMIC DNA]</scope>
    <source>
        <strain evidence="3">K1R23-30</strain>
    </source>
</reference>
<dbReference type="Gene3D" id="3.40.30.10">
    <property type="entry name" value="Glutaredoxin"/>
    <property type="match status" value="1"/>
</dbReference>
<dbReference type="RefSeq" id="WP_119767979.1">
    <property type="nucleotide sequence ID" value="NZ_QYUO01000001.1"/>
</dbReference>
<dbReference type="InterPro" id="IPR036249">
    <property type="entry name" value="Thioredoxin-like_sf"/>
</dbReference>
<sequence>MAIKARNLVASLLLATTAAAAHAATIQAFEPDTLERIVAQQKGKAFVFVVWSLDCEYCQASLKTLSQEKRKRKDLQVVTLATDPVADPQAVALMKKKLESVGMSANAWAYGNAPPEQLRYALDQKWHGEKPRSYWFNARGERVAYSGVITAETIAKMTAR</sequence>
<evidence type="ECO:0000313" key="2">
    <source>
        <dbReference type="EMBL" id="RJF98034.1"/>
    </source>
</evidence>
<comment type="caution">
    <text evidence="2">The sequence shown here is derived from an EMBL/GenBank/DDBJ whole genome shotgun (WGS) entry which is preliminary data.</text>
</comment>
<organism evidence="2 3">
    <name type="scientific">Noviherbaspirillum saxi</name>
    <dbReference type="NCBI Taxonomy" id="2320863"/>
    <lineage>
        <taxon>Bacteria</taxon>
        <taxon>Pseudomonadati</taxon>
        <taxon>Pseudomonadota</taxon>
        <taxon>Betaproteobacteria</taxon>
        <taxon>Burkholderiales</taxon>
        <taxon>Oxalobacteraceae</taxon>
        <taxon>Noviherbaspirillum</taxon>
    </lineage>
</organism>
<gene>
    <name evidence="2" type="ORF">D3871_05530</name>
</gene>
<protein>
    <recommendedName>
        <fullName evidence="4">AhpC/TSA family protein</fullName>
    </recommendedName>
</protein>
<dbReference type="OrthoDB" id="5956088at2"/>
<feature type="chain" id="PRO_5017209828" description="AhpC/TSA family protein" evidence="1">
    <location>
        <begin position="24"/>
        <end position="160"/>
    </location>
</feature>
<dbReference type="EMBL" id="QYUO01000001">
    <property type="protein sequence ID" value="RJF98034.1"/>
    <property type="molecule type" value="Genomic_DNA"/>
</dbReference>
<evidence type="ECO:0000256" key="1">
    <source>
        <dbReference type="SAM" id="SignalP"/>
    </source>
</evidence>
<name>A0A3A3FRZ8_9BURK</name>